<dbReference type="GO" id="GO:0000049">
    <property type="term" value="F:tRNA binding"/>
    <property type="evidence" value="ECO:0007669"/>
    <property type="project" value="UniProtKB-UniRule"/>
</dbReference>
<keyword evidence="1" id="KW-0539">Nucleus</keyword>
<keyword evidence="1" id="KW-0694">RNA-binding</keyword>
<dbReference type="OrthoDB" id="26399at2759"/>
<proteinExistence type="inferred from homology"/>
<evidence type="ECO:0000256" key="1">
    <source>
        <dbReference type="RuleBase" id="RU366037"/>
    </source>
</evidence>
<comment type="similarity">
    <text evidence="1">Belongs to the exportin family.</text>
</comment>
<gene>
    <name evidence="3" type="ORF">B7P43_G06581</name>
</gene>
<organism evidence="3 4">
    <name type="scientific">Cryptotermes secundus</name>
    <dbReference type="NCBI Taxonomy" id="105785"/>
    <lineage>
        <taxon>Eukaryota</taxon>
        <taxon>Metazoa</taxon>
        <taxon>Ecdysozoa</taxon>
        <taxon>Arthropoda</taxon>
        <taxon>Hexapoda</taxon>
        <taxon>Insecta</taxon>
        <taxon>Pterygota</taxon>
        <taxon>Neoptera</taxon>
        <taxon>Polyneoptera</taxon>
        <taxon>Dictyoptera</taxon>
        <taxon>Blattodea</taxon>
        <taxon>Blattoidea</taxon>
        <taxon>Termitoidae</taxon>
        <taxon>Kalotermitidae</taxon>
        <taxon>Cryptotermitinae</taxon>
        <taxon>Cryptotermes</taxon>
    </lineage>
</organism>
<feature type="domain" description="Exportin-T C-terminal" evidence="2">
    <location>
        <begin position="1"/>
        <end position="255"/>
    </location>
</feature>
<evidence type="ECO:0000313" key="4">
    <source>
        <dbReference type="Proteomes" id="UP000235965"/>
    </source>
</evidence>
<dbReference type="PANTHER" id="PTHR15952:SF11">
    <property type="entry name" value="EXPORTIN-T"/>
    <property type="match status" value="1"/>
</dbReference>
<dbReference type="InterPro" id="IPR040017">
    <property type="entry name" value="XPOT"/>
</dbReference>
<dbReference type="InterPro" id="IPR045546">
    <property type="entry name" value="Exportin-T_C"/>
</dbReference>
<dbReference type="GO" id="GO:0071528">
    <property type="term" value="P:tRNA re-export from nucleus"/>
    <property type="evidence" value="ECO:0007669"/>
    <property type="project" value="UniProtKB-UniRule"/>
</dbReference>
<accession>A0A2J7PLG8</accession>
<dbReference type="PANTHER" id="PTHR15952">
    <property type="entry name" value="EXPORTIN-T/LOS1"/>
    <property type="match status" value="1"/>
</dbReference>
<dbReference type="GO" id="GO:0005737">
    <property type="term" value="C:cytoplasm"/>
    <property type="evidence" value="ECO:0007669"/>
    <property type="project" value="UniProtKB-SubCell"/>
</dbReference>
<dbReference type="Pfam" id="PF19282">
    <property type="entry name" value="Exportin-T"/>
    <property type="match status" value="1"/>
</dbReference>
<keyword evidence="4" id="KW-1185">Reference proteome</keyword>
<dbReference type="InterPro" id="IPR016024">
    <property type="entry name" value="ARM-type_fold"/>
</dbReference>
<keyword evidence="1" id="KW-0820">tRNA-binding</keyword>
<dbReference type="SUPFAM" id="SSF48371">
    <property type="entry name" value="ARM repeat"/>
    <property type="match status" value="1"/>
</dbReference>
<comment type="function">
    <text evidence="1">tRNA nucleus export receptor which facilitates tRNA translocation across the nuclear pore complex.</text>
</comment>
<protein>
    <recommendedName>
        <fullName evidence="1">Exportin-T</fullName>
    </recommendedName>
    <alternativeName>
        <fullName evidence="1">Exportin(tRNA)</fullName>
    </alternativeName>
    <alternativeName>
        <fullName evidence="1">tRNA exportin</fullName>
    </alternativeName>
</protein>
<evidence type="ECO:0000313" key="3">
    <source>
        <dbReference type="EMBL" id="PNF17176.1"/>
    </source>
</evidence>
<dbReference type="GO" id="GO:0005643">
    <property type="term" value="C:nuclear pore"/>
    <property type="evidence" value="ECO:0007669"/>
    <property type="project" value="TreeGrafter"/>
</dbReference>
<keyword evidence="1" id="KW-0813">Transport</keyword>
<comment type="caution">
    <text evidence="3">The sequence shown here is derived from an EMBL/GenBank/DDBJ whole genome shotgun (WGS) entry which is preliminary data.</text>
</comment>
<dbReference type="Proteomes" id="UP000235965">
    <property type="component" value="Unassembled WGS sequence"/>
</dbReference>
<dbReference type="GO" id="GO:0016363">
    <property type="term" value="C:nuclear matrix"/>
    <property type="evidence" value="ECO:0007669"/>
    <property type="project" value="TreeGrafter"/>
</dbReference>
<name>A0A2J7PLG8_9NEOP</name>
<reference evidence="3 4" key="1">
    <citation type="submission" date="2017-12" db="EMBL/GenBank/DDBJ databases">
        <title>Hemimetabolous genomes reveal molecular basis of termite eusociality.</title>
        <authorList>
            <person name="Harrison M.C."/>
            <person name="Jongepier E."/>
            <person name="Robertson H.M."/>
            <person name="Arning N."/>
            <person name="Bitard-Feildel T."/>
            <person name="Chao H."/>
            <person name="Childers C.P."/>
            <person name="Dinh H."/>
            <person name="Doddapaneni H."/>
            <person name="Dugan S."/>
            <person name="Gowin J."/>
            <person name="Greiner C."/>
            <person name="Han Y."/>
            <person name="Hu H."/>
            <person name="Hughes D.S.T."/>
            <person name="Huylmans A.-K."/>
            <person name="Kemena C."/>
            <person name="Kremer L.P.M."/>
            <person name="Lee S.L."/>
            <person name="Lopez-Ezquerra A."/>
            <person name="Mallet L."/>
            <person name="Monroy-Kuhn J.M."/>
            <person name="Moser A."/>
            <person name="Murali S.C."/>
            <person name="Muzny D.M."/>
            <person name="Otani S."/>
            <person name="Piulachs M.-D."/>
            <person name="Poelchau M."/>
            <person name="Qu J."/>
            <person name="Schaub F."/>
            <person name="Wada-Katsumata A."/>
            <person name="Worley K.C."/>
            <person name="Xie Q."/>
            <person name="Ylla G."/>
            <person name="Poulsen M."/>
            <person name="Gibbs R.A."/>
            <person name="Schal C."/>
            <person name="Richards S."/>
            <person name="Belles X."/>
            <person name="Korb J."/>
            <person name="Bornberg-Bauer E."/>
        </authorList>
    </citation>
    <scope>NUCLEOTIDE SEQUENCE [LARGE SCALE GENOMIC DNA]</scope>
    <source>
        <tissue evidence="3">Whole body</tissue>
    </source>
</reference>
<dbReference type="GO" id="GO:0031267">
    <property type="term" value="F:small GTPase binding"/>
    <property type="evidence" value="ECO:0007669"/>
    <property type="project" value="InterPro"/>
</dbReference>
<evidence type="ECO:0000259" key="2">
    <source>
        <dbReference type="Pfam" id="PF19282"/>
    </source>
</evidence>
<sequence>MVVCLEEEVLPYIPQASEGLLKGNDIRSIQEYIPLIVQIIAKFKLSWVFQKEVIPFLQQVFMPIVNAIFSALSLPVEENDEQGKREKQLLQRNYFQFIAAVVTNNISEVLNAQESRFLEQVMISIIRGAVDFPDPVAQKTCFSILRKLVDLWGGKEQPHGFTQFIYKNIVPACFMAPLKSTFDLSDAQTSLALAESAMCLKTILQKHGDEFVNYLHAEYLPTLQISPHLIDEYCQALKAENKVFKNYVKVFFQQAKT</sequence>
<dbReference type="Gene3D" id="1.25.10.10">
    <property type="entry name" value="Leucine-rich Repeat Variant"/>
    <property type="match status" value="1"/>
</dbReference>
<dbReference type="InterPro" id="IPR011989">
    <property type="entry name" value="ARM-like"/>
</dbReference>
<comment type="subcellular location">
    <subcellularLocation>
        <location evidence="1">Nucleus</location>
    </subcellularLocation>
    <subcellularLocation>
        <location evidence="1">Cytoplasm</location>
    </subcellularLocation>
    <text evidence="1">Shuttles between the nucleus and the cytoplasm.</text>
</comment>
<dbReference type="AlphaFoldDB" id="A0A2J7PLG8"/>
<dbReference type="EMBL" id="NEVH01024425">
    <property type="protein sequence ID" value="PNF17176.1"/>
    <property type="molecule type" value="Genomic_DNA"/>
</dbReference>
<keyword evidence="1" id="KW-0963">Cytoplasm</keyword>